<accession>A0ABT8DQC2</accession>
<dbReference type="EMBL" id="JAUGQQ010000011">
    <property type="protein sequence ID" value="MDN3725257.1"/>
    <property type="molecule type" value="Genomic_DNA"/>
</dbReference>
<name>A0ABT8DQC2_9FLAO</name>
<dbReference type="Proteomes" id="UP001244787">
    <property type="component" value="Unassembled WGS sequence"/>
</dbReference>
<dbReference type="PANTHER" id="PTHR30349:SF41">
    <property type="entry name" value="INTEGRASE_RECOMBINASE PROTEIN MJ0367-RELATED"/>
    <property type="match status" value="1"/>
</dbReference>
<dbReference type="InterPro" id="IPR010998">
    <property type="entry name" value="Integrase_recombinase_N"/>
</dbReference>
<dbReference type="PANTHER" id="PTHR30349">
    <property type="entry name" value="PHAGE INTEGRASE-RELATED"/>
    <property type="match status" value="1"/>
</dbReference>
<dbReference type="RefSeq" id="WP_290255346.1">
    <property type="nucleotide sequence ID" value="NZ_JAUGQQ010000011.1"/>
</dbReference>
<feature type="domain" description="Tyr recombinase" evidence="4">
    <location>
        <begin position="285"/>
        <end position="472"/>
    </location>
</feature>
<evidence type="ECO:0000256" key="3">
    <source>
        <dbReference type="ARBA" id="ARBA00023172"/>
    </source>
</evidence>
<dbReference type="InterPro" id="IPR013762">
    <property type="entry name" value="Integrase-like_cat_sf"/>
</dbReference>
<comment type="caution">
    <text evidence="5">The sequence shown here is derived from an EMBL/GenBank/DDBJ whole genome shotgun (WGS) entry which is preliminary data.</text>
</comment>
<organism evidence="5 6">
    <name type="scientific">Aequorivita aurantiaca</name>
    <dbReference type="NCBI Taxonomy" id="3053356"/>
    <lineage>
        <taxon>Bacteria</taxon>
        <taxon>Pseudomonadati</taxon>
        <taxon>Bacteroidota</taxon>
        <taxon>Flavobacteriia</taxon>
        <taxon>Flavobacteriales</taxon>
        <taxon>Flavobacteriaceae</taxon>
        <taxon>Aequorivita</taxon>
    </lineage>
</organism>
<gene>
    <name evidence="5" type="ORF">QRD02_12785</name>
</gene>
<evidence type="ECO:0000313" key="5">
    <source>
        <dbReference type="EMBL" id="MDN3725257.1"/>
    </source>
</evidence>
<evidence type="ECO:0000256" key="2">
    <source>
        <dbReference type="ARBA" id="ARBA00023125"/>
    </source>
</evidence>
<proteinExistence type="inferred from homology"/>
<dbReference type="SUPFAM" id="SSF56349">
    <property type="entry name" value="DNA breaking-rejoining enzymes"/>
    <property type="match status" value="1"/>
</dbReference>
<dbReference type="PROSITE" id="PS51898">
    <property type="entry name" value="TYR_RECOMBINASE"/>
    <property type="match status" value="1"/>
</dbReference>
<dbReference type="Gene3D" id="1.10.443.10">
    <property type="entry name" value="Intergrase catalytic core"/>
    <property type="match status" value="1"/>
</dbReference>
<dbReference type="Gene3D" id="1.10.150.130">
    <property type="match status" value="1"/>
</dbReference>
<sequence length="475" mass="55468">MHSILEFITFEHRIEHDLEHDLKHKKQFSAPKIYNANGNLKKRWYVYYSFRNPDTDKLERQKNVYGTTNIYKTFEERMYVLSCYARSLKKLLEQGYSPYSNNTALHQSLNQQNERSKQTNINVTTEPLQNSNGTVATEQLQNSNSTVANSSVLINNADNQSVVSDHVLQNNSNGTVATVTVASALDYALTIKKQVVSDRTLSDYTNKKKHLVKWIEENKPTVVSIHQITKQHLNEYLNDVLSKTSPRNRNNFRIDLSSLFQTLKDNDMISENYFKKIPPLRSIPKRNRGFTLKEQESIFSYLEKRDPLLLLYIKFVSYVFLRPIEVCRIKVKDVDVINKRIRFQAKNSPFKTKILPQLLIDILPDLSKLPQENLLFSPDGLGLNWESKLDSRRDYFSKRFKEVIKDHFGFNENYGLYSFRHTYITKLYNELIKTQTPFAAKSELMLITGHTTMTALEKYLRTIDAELPKDYSDML</sequence>
<evidence type="ECO:0000259" key="4">
    <source>
        <dbReference type="PROSITE" id="PS51898"/>
    </source>
</evidence>
<keyword evidence="3" id="KW-0233">DNA recombination</keyword>
<dbReference type="InterPro" id="IPR002104">
    <property type="entry name" value="Integrase_catalytic"/>
</dbReference>
<evidence type="ECO:0000256" key="1">
    <source>
        <dbReference type="ARBA" id="ARBA00008857"/>
    </source>
</evidence>
<dbReference type="InterPro" id="IPR011010">
    <property type="entry name" value="DNA_brk_join_enz"/>
</dbReference>
<evidence type="ECO:0000313" key="6">
    <source>
        <dbReference type="Proteomes" id="UP001244787"/>
    </source>
</evidence>
<protein>
    <submittedName>
        <fullName evidence="5">Phage integrase N-terminal SAM-like domain-containing protein</fullName>
    </submittedName>
</protein>
<reference evidence="5 6" key="1">
    <citation type="submission" date="2023-06" db="EMBL/GenBank/DDBJ databases">
        <authorList>
            <person name="Ye Y.-Q."/>
            <person name="Du Z.-J."/>
        </authorList>
    </citation>
    <scope>NUCLEOTIDE SEQUENCE [LARGE SCALE GENOMIC DNA]</scope>
    <source>
        <strain evidence="5 6">SDUM287046</strain>
    </source>
</reference>
<comment type="similarity">
    <text evidence="1">Belongs to the 'phage' integrase family.</text>
</comment>
<keyword evidence="6" id="KW-1185">Reference proteome</keyword>
<keyword evidence="2" id="KW-0238">DNA-binding</keyword>
<dbReference type="InterPro" id="IPR050090">
    <property type="entry name" value="Tyrosine_recombinase_XerCD"/>
</dbReference>